<dbReference type="AlphaFoldDB" id="A0A6A3BME8"/>
<feature type="compositionally biased region" description="Basic and acidic residues" evidence="1">
    <location>
        <begin position="41"/>
        <end position="51"/>
    </location>
</feature>
<organism evidence="2 3">
    <name type="scientific">Hibiscus syriacus</name>
    <name type="common">Rose of Sharon</name>
    <dbReference type="NCBI Taxonomy" id="106335"/>
    <lineage>
        <taxon>Eukaryota</taxon>
        <taxon>Viridiplantae</taxon>
        <taxon>Streptophyta</taxon>
        <taxon>Embryophyta</taxon>
        <taxon>Tracheophyta</taxon>
        <taxon>Spermatophyta</taxon>
        <taxon>Magnoliopsida</taxon>
        <taxon>eudicotyledons</taxon>
        <taxon>Gunneridae</taxon>
        <taxon>Pentapetalae</taxon>
        <taxon>rosids</taxon>
        <taxon>malvids</taxon>
        <taxon>Malvales</taxon>
        <taxon>Malvaceae</taxon>
        <taxon>Malvoideae</taxon>
        <taxon>Hibiscus</taxon>
    </lineage>
</organism>
<evidence type="ECO:0000256" key="1">
    <source>
        <dbReference type="SAM" id="MobiDB-lite"/>
    </source>
</evidence>
<accession>A0A6A3BME8</accession>
<proteinExistence type="predicted"/>
<keyword evidence="3" id="KW-1185">Reference proteome</keyword>
<feature type="region of interest" description="Disordered" evidence="1">
    <location>
        <begin position="37"/>
        <end position="93"/>
    </location>
</feature>
<gene>
    <name evidence="2" type="ORF">F3Y22_tig00110156pilonHSYRG00574</name>
</gene>
<evidence type="ECO:0000313" key="3">
    <source>
        <dbReference type="Proteomes" id="UP000436088"/>
    </source>
</evidence>
<evidence type="ECO:0000313" key="2">
    <source>
        <dbReference type="EMBL" id="KAE8716212.1"/>
    </source>
</evidence>
<name>A0A6A3BME8_HIBSY</name>
<comment type="caution">
    <text evidence="2">The sequence shown here is derived from an EMBL/GenBank/DDBJ whole genome shotgun (WGS) entry which is preliminary data.</text>
</comment>
<dbReference type="EMBL" id="VEPZ02000855">
    <property type="protein sequence ID" value="KAE8716212.1"/>
    <property type="molecule type" value="Genomic_DNA"/>
</dbReference>
<dbReference type="Proteomes" id="UP000436088">
    <property type="component" value="Unassembled WGS sequence"/>
</dbReference>
<reference evidence="2" key="1">
    <citation type="submission" date="2019-09" db="EMBL/GenBank/DDBJ databases">
        <title>Draft genome information of white flower Hibiscus syriacus.</title>
        <authorList>
            <person name="Kim Y.-M."/>
        </authorList>
    </citation>
    <scope>NUCLEOTIDE SEQUENCE [LARGE SCALE GENOMIC DNA]</scope>
    <source>
        <strain evidence="2">YM2019G1</strain>
    </source>
</reference>
<sequence>MLLTLGTPTAADEGFGEGLQELFLCWVYEMPWRSPKAQRRIQQERKHEERQQSQQDVQPRLPADGADLAPRTQQNGVHTRRFSRAPGNNVSLF</sequence>
<protein>
    <submittedName>
        <fullName evidence="2">Uncharacterized protein</fullName>
    </submittedName>
</protein>